<reference evidence="2" key="1">
    <citation type="submission" date="2025-08" db="UniProtKB">
        <authorList>
            <consortium name="RefSeq"/>
        </authorList>
    </citation>
    <scope>IDENTIFICATION</scope>
    <source>
        <tissue evidence="2">Muscle</tissue>
    </source>
</reference>
<dbReference type="OrthoDB" id="8912488at2759"/>
<proteinExistence type="predicted"/>
<dbReference type="KEGG" id="ccar:109108565"/>
<feature type="domain" description="Dynein heavy chain tail" evidence="1">
    <location>
        <begin position="2"/>
        <end position="114"/>
    </location>
</feature>
<dbReference type="GO" id="GO:0007018">
    <property type="term" value="P:microtubule-based movement"/>
    <property type="evidence" value="ECO:0007669"/>
    <property type="project" value="InterPro"/>
</dbReference>
<dbReference type="AlphaFoldDB" id="A0A9Q9YZJ3"/>
<organism evidence="2">
    <name type="scientific">Cyprinus carpio</name>
    <name type="common">Common carp</name>
    <dbReference type="NCBI Taxonomy" id="7962"/>
    <lineage>
        <taxon>Eukaryota</taxon>
        <taxon>Metazoa</taxon>
        <taxon>Chordata</taxon>
        <taxon>Craniata</taxon>
        <taxon>Vertebrata</taxon>
        <taxon>Euteleostomi</taxon>
        <taxon>Actinopterygii</taxon>
        <taxon>Neopterygii</taxon>
        <taxon>Teleostei</taxon>
        <taxon>Ostariophysi</taxon>
        <taxon>Cypriniformes</taxon>
        <taxon>Cyprinidae</taxon>
        <taxon>Cyprininae</taxon>
        <taxon>Cyprinus</taxon>
    </lineage>
</organism>
<accession>A0A9Q9YZJ3</accession>
<evidence type="ECO:0000259" key="1">
    <source>
        <dbReference type="Pfam" id="PF08385"/>
    </source>
</evidence>
<dbReference type="GO" id="GO:0005858">
    <property type="term" value="C:axonemal dynein complex"/>
    <property type="evidence" value="ECO:0007669"/>
    <property type="project" value="TreeGrafter"/>
</dbReference>
<evidence type="ECO:0000313" key="2">
    <source>
        <dbReference type="RefSeq" id="XP_042629279.1"/>
    </source>
</evidence>
<gene>
    <name evidence="2" type="primary">LOC109108565</name>
</gene>
<dbReference type="Proteomes" id="UP001155660">
    <property type="component" value="Chromosome A16"/>
</dbReference>
<dbReference type="Pfam" id="PF08385">
    <property type="entry name" value="DHC_N1"/>
    <property type="match status" value="1"/>
</dbReference>
<dbReference type="GO" id="GO:0051959">
    <property type="term" value="F:dynein light intermediate chain binding"/>
    <property type="evidence" value="ECO:0007669"/>
    <property type="project" value="InterPro"/>
</dbReference>
<dbReference type="GeneID" id="109108565"/>
<protein>
    <submittedName>
        <fullName evidence="2">Dynein beta chain, ciliary-like</fullName>
    </submittedName>
</protein>
<dbReference type="InterPro" id="IPR026983">
    <property type="entry name" value="DHC"/>
</dbReference>
<dbReference type="GO" id="GO:0045505">
    <property type="term" value="F:dynein intermediate chain binding"/>
    <property type="evidence" value="ECO:0007669"/>
    <property type="project" value="InterPro"/>
</dbReference>
<dbReference type="PANTHER" id="PTHR46532">
    <property type="entry name" value="MALE FERTILITY FACTOR KL5"/>
    <property type="match status" value="1"/>
</dbReference>
<dbReference type="InterPro" id="IPR013594">
    <property type="entry name" value="Dynein_heavy_tail"/>
</dbReference>
<sequence length="240" mass="27811">MNLDQPLIKRDPSTDLLSVNVNQELIAVLKDMNHLKNLNQMNIPSAAMKVYENRKMFFKNLGSLHLLVQRYSKLKQTALEVEAAHMRDEMETVEWHIHRAETGLTCQDQNSWDYICTLKDTVYQLETRLQKTKDNIDMMEVLMNGWSKQPMFCRKDHKKESTLQLDVRAARVAKTYNNLRKDGETIHNLSQENMILFFAADSSSDASKANLEYVDEMMVEGFFSAVSTSLEVLLSIWRGQ</sequence>
<dbReference type="PANTHER" id="PTHR46532:SF11">
    <property type="entry name" value="DYNEIN AXONEMAL HEAVY CHAIN 12"/>
    <property type="match status" value="1"/>
</dbReference>
<dbReference type="RefSeq" id="XP_042629279.1">
    <property type="nucleotide sequence ID" value="XM_042773345.1"/>
</dbReference>
<name>A0A9Q9YZJ3_CYPCA</name>